<feature type="region of interest" description="Disordered" evidence="1">
    <location>
        <begin position="22"/>
        <end position="50"/>
    </location>
</feature>
<gene>
    <name evidence="2" type="ORF">ABT39_MTgene4865</name>
</gene>
<comment type="caution">
    <text evidence="2">The sequence shown here is derived from an EMBL/GenBank/DDBJ whole genome shotgun (WGS) entry which is preliminary data.</text>
</comment>
<dbReference type="EMBL" id="LKAM01000006">
    <property type="protein sequence ID" value="KUM47871.1"/>
    <property type="molecule type" value="Genomic_DNA"/>
</dbReference>
<sequence length="76" mass="8528">MANAQSLSPADQEEYIMTASLHGHAPSPSTAFQNSMLQKQSPRYHPSATPPQFHPIYSLVQRTDSYLTWDSVRLPI</sequence>
<proteinExistence type="predicted"/>
<protein>
    <submittedName>
        <fullName evidence="2">Uncharacterized protein</fullName>
    </submittedName>
</protein>
<reference evidence="2" key="1">
    <citation type="journal article" date="2015" name="Genome Biol. Evol.">
        <title>Organellar Genomes of White Spruce (Picea glauca): Assembly and Annotation.</title>
        <authorList>
            <person name="Jackman S.D."/>
            <person name="Warren R.L."/>
            <person name="Gibb E.A."/>
            <person name="Vandervalk B.P."/>
            <person name="Mohamadi H."/>
            <person name="Chu J."/>
            <person name="Raymond A."/>
            <person name="Pleasance S."/>
            <person name="Coope R."/>
            <person name="Wildung M.R."/>
            <person name="Ritland C.E."/>
            <person name="Bousquet J."/>
            <person name="Jones S.J."/>
            <person name="Bohlmann J."/>
            <person name="Birol I."/>
        </authorList>
    </citation>
    <scope>NUCLEOTIDE SEQUENCE [LARGE SCALE GENOMIC DNA]</scope>
    <source>
        <tissue evidence="2">Flushing bud</tissue>
    </source>
</reference>
<dbReference type="AlphaFoldDB" id="A0A117NH71"/>
<organism evidence="2">
    <name type="scientific">Picea glauca</name>
    <name type="common">White spruce</name>
    <name type="synonym">Pinus glauca</name>
    <dbReference type="NCBI Taxonomy" id="3330"/>
    <lineage>
        <taxon>Eukaryota</taxon>
        <taxon>Viridiplantae</taxon>
        <taxon>Streptophyta</taxon>
        <taxon>Embryophyta</taxon>
        <taxon>Tracheophyta</taxon>
        <taxon>Spermatophyta</taxon>
        <taxon>Pinopsida</taxon>
        <taxon>Pinidae</taxon>
        <taxon>Conifers I</taxon>
        <taxon>Pinales</taxon>
        <taxon>Pinaceae</taxon>
        <taxon>Picea</taxon>
    </lineage>
</organism>
<feature type="compositionally biased region" description="Polar residues" evidence="1">
    <location>
        <begin position="27"/>
        <end position="41"/>
    </location>
</feature>
<evidence type="ECO:0000313" key="2">
    <source>
        <dbReference type="EMBL" id="KUM47871.1"/>
    </source>
</evidence>
<accession>A0A117NH71</accession>
<keyword evidence="2" id="KW-0496">Mitochondrion</keyword>
<geneLocation type="mitochondrion" evidence="2"/>
<name>A0A117NH71_PICGL</name>
<evidence type="ECO:0000256" key="1">
    <source>
        <dbReference type="SAM" id="MobiDB-lite"/>
    </source>
</evidence>